<dbReference type="AlphaFoldDB" id="A0A238FI55"/>
<dbReference type="CDD" id="cd01858">
    <property type="entry name" value="NGP_1"/>
    <property type="match status" value="1"/>
</dbReference>
<feature type="region of interest" description="Disordered" evidence="8">
    <location>
        <begin position="503"/>
        <end position="547"/>
    </location>
</feature>
<evidence type="ECO:0000256" key="6">
    <source>
        <dbReference type="ARBA" id="ARBA00023242"/>
    </source>
</evidence>
<dbReference type="Pfam" id="PF01926">
    <property type="entry name" value="MMR_HSR1"/>
    <property type="match status" value="1"/>
</dbReference>
<feature type="compositionally biased region" description="Acidic residues" evidence="8">
    <location>
        <begin position="647"/>
        <end position="672"/>
    </location>
</feature>
<dbReference type="OrthoDB" id="444945at2759"/>
<feature type="compositionally biased region" description="Low complexity" evidence="8">
    <location>
        <begin position="722"/>
        <end position="732"/>
    </location>
</feature>
<feature type="compositionally biased region" description="Polar residues" evidence="8">
    <location>
        <begin position="523"/>
        <end position="543"/>
    </location>
</feature>
<dbReference type="PRINTS" id="PR00326">
    <property type="entry name" value="GTP1OBG"/>
</dbReference>
<dbReference type="STRING" id="269621.A0A238FI55"/>
<feature type="compositionally biased region" description="Basic residues" evidence="8">
    <location>
        <begin position="754"/>
        <end position="765"/>
    </location>
</feature>
<feature type="domain" description="CP-type G" evidence="9">
    <location>
        <begin position="247"/>
        <end position="408"/>
    </location>
</feature>
<comment type="similarity">
    <text evidence="7">Belongs to the TRAFAC class YlqF/YawG GTPase family. NOG2 subfamily.</text>
</comment>
<dbReference type="PANTHER" id="PTHR11089">
    <property type="entry name" value="GTP-BINDING PROTEIN-RELATED"/>
    <property type="match status" value="1"/>
</dbReference>
<evidence type="ECO:0000256" key="2">
    <source>
        <dbReference type="ARBA" id="ARBA00004604"/>
    </source>
</evidence>
<keyword evidence="4 7" id="KW-0547">Nucleotide-binding</keyword>
<keyword evidence="5 7" id="KW-0342">GTP-binding</keyword>
<proteinExistence type="inferred from homology"/>
<dbReference type="EMBL" id="FMSP01000006">
    <property type="protein sequence ID" value="SCV70858.1"/>
    <property type="molecule type" value="Genomic_DNA"/>
</dbReference>
<evidence type="ECO:0000256" key="8">
    <source>
        <dbReference type="SAM" id="MobiDB-lite"/>
    </source>
</evidence>
<dbReference type="InterPro" id="IPR012971">
    <property type="entry name" value="NOG2_N_dom"/>
</dbReference>
<dbReference type="InterPro" id="IPR030378">
    <property type="entry name" value="G_CP_dom"/>
</dbReference>
<evidence type="ECO:0000256" key="4">
    <source>
        <dbReference type="ARBA" id="ARBA00022741"/>
    </source>
</evidence>
<accession>A0A238FI55</accession>
<name>A0A238FI55_9BASI</name>
<dbReference type="Proteomes" id="UP000198372">
    <property type="component" value="Unassembled WGS sequence"/>
</dbReference>
<evidence type="ECO:0000256" key="3">
    <source>
        <dbReference type="ARBA" id="ARBA00022127"/>
    </source>
</evidence>
<comment type="function">
    <text evidence="1 7">GTPase that associates with pre-60S ribosomal subunits in the nucleolus and is required for their nuclear export and maturation.</text>
</comment>
<feature type="region of interest" description="Disordered" evidence="8">
    <location>
        <begin position="1"/>
        <end position="26"/>
    </location>
</feature>
<gene>
    <name evidence="10" type="ORF">BQ2448_3620</name>
</gene>
<organism evidence="10 11">
    <name type="scientific">Microbotryum intermedium</name>
    <dbReference type="NCBI Taxonomy" id="269621"/>
    <lineage>
        <taxon>Eukaryota</taxon>
        <taxon>Fungi</taxon>
        <taxon>Dikarya</taxon>
        <taxon>Basidiomycota</taxon>
        <taxon>Pucciniomycotina</taxon>
        <taxon>Microbotryomycetes</taxon>
        <taxon>Microbotryales</taxon>
        <taxon>Microbotryaceae</taxon>
        <taxon>Microbotryum</taxon>
    </lineage>
</organism>
<dbReference type="InterPro" id="IPR023179">
    <property type="entry name" value="GTP-bd_ortho_bundle_sf"/>
</dbReference>
<keyword evidence="11" id="KW-1185">Reference proteome</keyword>
<evidence type="ECO:0000256" key="7">
    <source>
        <dbReference type="RuleBase" id="RU364023"/>
    </source>
</evidence>
<feature type="region of interest" description="Disordered" evidence="8">
    <location>
        <begin position="592"/>
        <end position="765"/>
    </location>
</feature>
<dbReference type="FunFam" id="1.10.1580.10:FF:000001">
    <property type="entry name" value="Nucleolar GTP-binding protein 2"/>
    <property type="match status" value="1"/>
</dbReference>
<dbReference type="PROSITE" id="PS51721">
    <property type="entry name" value="G_CP"/>
    <property type="match status" value="1"/>
</dbReference>
<dbReference type="Gene3D" id="3.40.50.300">
    <property type="entry name" value="P-loop containing nucleotide triphosphate hydrolases"/>
    <property type="match status" value="1"/>
</dbReference>
<dbReference type="PANTHER" id="PTHR11089:SF9">
    <property type="entry name" value="NUCLEOLAR GTP-BINDING PROTEIN 2"/>
    <property type="match status" value="1"/>
</dbReference>
<dbReference type="SUPFAM" id="SSF52540">
    <property type="entry name" value="P-loop containing nucleoside triphosphate hydrolases"/>
    <property type="match status" value="1"/>
</dbReference>
<feature type="compositionally biased region" description="Low complexity" evidence="8">
    <location>
        <begin position="678"/>
        <end position="689"/>
    </location>
</feature>
<dbReference type="InterPro" id="IPR024929">
    <property type="entry name" value="GNL2_CP_dom"/>
</dbReference>
<evidence type="ECO:0000259" key="9">
    <source>
        <dbReference type="PROSITE" id="PS51721"/>
    </source>
</evidence>
<feature type="compositionally biased region" description="Basic residues" evidence="8">
    <location>
        <begin position="139"/>
        <end position="148"/>
    </location>
</feature>
<evidence type="ECO:0000256" key="1">
    <source>
        <dbReference type="ARBA" id="ARBA00003892"/>
    </source>
</evidence>
<dbReference type="GO" id="GO:0005730">
    <property type="term" value="C:nucleolus"/>
    <property type="evidence" value="ECO:0007669"/>
    <property type="project" value="UniProtKB-SubCell"/>
</dbReference>
<feature type="region of interest" description="Disordered" evidence="8">
    <location>
        <begin position="129"/>
        <end position="148"/>
    </location>
</feature>
<sequence>MPRDTSNKDSKARNSRHAAATGLKTGNLKVKGENFYRDAKQARRVNMLSGKTGSAVRNAQGRVIQEAAFQSKDVTPGRVQPDRRWFGNTRTISQTALEHFRTSLKDKIEDPYAVVLKKNKLPISLLTDAPSGNVDLRPSHPRPSHTQKVKLDLTTTEPFSDTFGSKAQRKRPRLDVGSFSELADKVTAHQNAKRDAAKVAAEDAILEAEDYEGSRNPEEIAAEVANNMLNDVPQDYILSAGTSRRIWGELYKVIDSSDLLLHVLDARDPMGTRCESVEAYLAKEKRGKKIVYILNKVDLVPGWVAARWVKILSKKSPTIAFHASINNSFGKGSLIQLLRQFSTLFSDKKQISVGFIGYPNVGKSSIINTLKKKAVCKTAPIPGETKVWQYITLMRRIYLIDCPGIVPPSAKDSESAKVLKGVVRVEHLSNPADHIPYLLERVRPEYLRRTYGINEWTDSEDFLAKLANKYGKLHKGGEADQRTVATMVLNDWIRGKIPFFVAPPEPDTRELNGKPLPKPLNPSTSSNKLPAKTIKTTGGSETLSRGERDLATGLDKDGNVVKSVKGVTQPLHQIVHSTSFLEDDVKVIEEDEVEEVGENEDEDDEEWGGIASGDEEDDDDEEEFEAGEEDDQIPLQWDELFAQAVGEESDASEGGEDVDEDDDDDDEDEEVELILNPSAAAAASSSKTVSSKKRAVKLEAESDSDEAASKPIKAPRMKTNKTKATNYYTTANVKNKSRRGKPDTSGRVGEGKGTGKKRGGRKSKA</sequence>
<dbReference type="Pfam" id="PF08153">
    <property type="entry name" value="NGP1NT"/>
    <property type="match status" value="1"/>
</dbReference>
<evidence type="ECO:0000256" key="5">
    <source>
        <dbReference type="ARBA" id="ARBA00023134"/>
    </source>
</evidence>
<dbReference type="InterPro" id="IPR050755">
    <property type="entry name" value="TRAFAC_YlqF/YawG_RiboMat"/>
</dbReference>
<dbReference type="InterPro" id="IPR027417">
    <property type="entry name" value="P-loop_NTPase"/>
</dbReference>
<feature type="compositionally biased region" description="Basic and acidic residues" evidence="8">
    <location>
        <begin position="1"/>
        <end position="12"/>
    </location>
</feature>
<dbReference type="GO" id="GO:0005525">
    <property type="term" value="F:GTP binding"/>
    <property type="evidence" value="ECO:0007669"/>
    <property type="project" value="UniProtKB-KW"/>
</dbReference>
<protein>
    <recommendedName>
        <fullName evidence="3 7">Nucleolar GTP-binding protein 2</fullName>
    </recommendedName>
</protein>
<comment type="subcellular location">
    <subcellularLocation>
        <location evidence="2 7">Nucleus</location>
        <location evidence="2 7">Nucleolus</location>
    </subcellularLocation>
</comment>
<dbReference type="FunFam" id="3.40.50.300:FF:000559">
    <property type="entry name" value="Nuclear/nucleolar GTPase 2"/>
    <property type="match status" value="1"/>
</dbReference>
<reference evidence="11" key="1">
    <citation type="submission" date="2016-09" db="EMBL/GenBank/DDBJ databases">
        <authorList>
            <person name="Jeantristanb JTB J.-T."/>
            <person name="Ricardo R."/>
        </authorList>
    </citation>
    <scope>NUCLEOTIDE SEQUENCE [LARGE SCALE GENOMIC DNA]</scope>
</reference>
<dbReference type="Gene3D" id="1.10.1580.10">
    <property type="match status" value="1"/>
</dbReference>
<dbReference type="InterPro" id="IPR006073">
    <property type="entry name" value="GTP-bd"/>
</dbReference>
<feature type="compositionally biased region" description="Acidic residues" evidence="8">
    <location>
        <begin position="592"/>
        <end position="632"/>
    </location>
</feature>
<keyword evidence="6 7" id="KW-0539">Nucleus</keyword>
<evidence type="ECO:0000313" key="10">
    <source>
        <dbReference type="EMBL" id="SCV70858.1"/>
    </source>
</evidence>
<evidence type="ECO:0000313" key="11">
    <source>
        <dbReference type="Proteomes" id="UP000198372"/>
    </source>
</evidence>